<accession>A0A0P7C1J7</accession>
<keyword evidence="2" id="KW-1185">Reference proteome</keyword>
<comment type="caution">
    <text evidence="1">The sequence shown here is derived from an EMBL/GenBank/DDBJ whole genome shotgun (WGS) entry which is preliminary data.</text>
</comment>
<proteinExistence type="predicted"/>
<dbReference type="RefSeq" id="WP_055148374.1">
    <property type="nucleotide sequence ID" value="NZ_JXSZ01000009.1"/>
</dbReference>
<evidence type="ECO:0000313" key="2">
    <source>
        <dbReference type="Proteomes" id="UP000050454"/>
    </source>
</evidence>
<dbReference type="EMBL" id="LGTQ01000009">
    <property type="protein sequence ID" value="KPM47883.1"/>
    <property type="molecule type" value="Genomic_DNA"/>
</dbReference>
<organism evidence="1 2">
    <name type="scientific">Jiulongibacter sediminis</name>
    <dbReference type="NCBI Taxonomy" id="1605367"/>
    <lineage>
        <taxon>Bacteria</taxon>
        <taxon>Pseudomonadati</taxon>
        <taxon>Bacteroidota</taxon>
        <taxon>Cytophagia</taxon>
        <taxon>Cytophagales</taxon>
        <taxon>Leadbetterellaceae</taxon>
        <taxon>Jiulongibacter</taxon>
    </lineage>
</organism>
<protein>
    <submittedName>
        <fullName evidence="1">Uncharacterized protein</fullName>
    </submittedName>
</protein>
<reference evidence="1 2" key="1">
    <citation type="submission" date="2015-07" db="EMBL/GenBank/DDBJ databases">
        <title>The draft genome sequence of Leadbetterella sp. JN14-9.</title>
        <authorList>
            <person name="Liu Y."/>
            <person name="Du J."/>
            <person name="Shao Z."/>
        </authorList>
    </citation>
    <scope>NUCLEOTIDE SEQUENCE [LARGE SCALE GENOMIC DNA]</scope>
    <source>
        <strain evidence="1 2">JN14-9</strain>
    </source>
</reference>
<gene>
    <name evidence="1" type="ORF">AFM12_11645</name>
</gene>
<dbReference type="AlphaFoldDB" id="A0A0P7C1J7"/>
<sequence length="255" mass="29979">MPYFLFDHQKNFTNPSKLKPITEEVFFNGINNYRKRKKLHQKELKKINVNLKKEVYFSSFKRKHILSFLSHIENTNNEDYFVLRFASKIGRISKDHHSFMTPVLMKKNTCEIEDFMCRGGRRGKQLGPKSDRDSYCNSAIGYWDNRNDIVKNTDHFENECSGIAHLALDVKELLSCKDLQGKYVNFIMMYSPVAKLGDRTTEFKTTFAFYLSDNRSKSEIKVFLRNYEAQNGFMDYTTFKAEVDPYDNGHECCPI</sequence>
<dbReference type="Proteomes" id="UP000050454">
    <property type="component" value="Unassembled WGS sequence"/>
</dbReference>
<dbReference type="STRING" id="1605367.AFM12_11645"/>
<evidence type="ECO:0000313" key="1">
    <source>
        <dbReference type="EMBL" id="KPM47883.1"/>
    </source>
</evidence>
<name>A0A0P7C1J7_9BACT</name>